<feature type="transmembrane region" description="Helical" evidence="14">
    <location>
        <begin position="356"/>
        <end position="373"/>
    </location>
</feature>
<evidence type="ECO:0000256" key="3">
    <source>
        <dbReference type="ARBA" id="ARBA00010323"/>
    </source>
</evidence>
<dbReference type="PANTHER" id="PTHR13285:SF23">
    <property type="entry name" value="TEICHOIC ACID D-ALANYLTRANSFERASE"/>
    <property type="match status" value="1"/>
</dbReference>
<name>A0A2A4FRI5_9SPHN</name>
<dbReference type="AlphaFoldDB" id="A0A2A4FRI5"/>
<comment type="pathway">
    <text evidence="2">Glycan biosynthesis; alginate biosynthesis.</text>
</comment>
<evidence type="ECO:0000256" key="6">
    <source>
        <dbReference type="ARBA" id="ARBA00022679"/>
    </source>
</evidence>
<dbReference type="PANTHER" id="PTHR13285">
    <property type="entry name" value="ACYLTRANSFERASE"/>
    <property type="match status" value="1"/>
</dbReference>
<feature type="transmembrane region" description="Helical" evidence="14">
    <location>
        <begin position="43"/>
        <end position="64"/>
    </location>
</feature>
<dbReference type="EMBL" id="NWUF01000023">
    <property type="protein sequence ID" value="PCE40729.1"/>
    <property type="molecule type" value="Genomic_DNA"/>
</dbReference>
<evidence type="ECO:0000256" key="4">
    <source>
        <dbReference type="ARBA" id="ARBA00016084"/>
    </source>
</evidence>
<evidence type="ECO:0000256" key="14">
    <source>
        <dbReference type="SAM" id="Phobius"/>
    </source>
</evidence>
<keyword evidence="6 13" id="KW-0808">Transferase</keyword>
<feature type="transmembrane region" description="Helical" evidence="14">
    <location>
        <begin position="400"/>
        <end position="420"/>
    </location>
</feature>
<dbReference type="Proteomes" id="UP000218934">
    <property type="component" value="Unassembled WGS sequence"/>
</dbReference>
<evidence type="ECO:0000256" key="5">
    <source>
        <dbReference type="ARBA" id="ARBA00022475"/>
    </source>
</evidence>
<reference evidence="15 16" key="1">
    <citation type="submission" date="2017-09" db="EMBL/GenBank/DDBJ databases">
        <title>The Catabolism of 3,6-Dichlorosalicylic acid is Initiated by the Cytochrome P450 Monooxygenase DsmABC in Rhizorhabdus dicambivorans Ndbn-20.</title>
        <authorList>
            <person name="Na L."/>
        </authorList>
    </citation>
    <scope>NUCLEOTIDE SEQUENCE [LARGE SCALE GENOMIC DNA]</scope>
    <source>
        <strain evidence="15 16">Ndbn-20m</strain>
    </source>
</reference>
<dbReference type="InterPro" id="IPR051085">
    <property type="entry name" value="MB_O-acyltransferase"/>
</dbReference>
<accession>A0A2A4FRI5</accession>
<keyword evidence="11 13" id="KW-0012">Acyltransferase</keyword>
<feature type="transmembrane region" description="Helical" evidence="14">
    <location>
        <begin position="114"/>
        <end position="135"/>
    </location>
</feature>
<evidence type="ECO:0000256" key="13">
    <source>
        <dbReference type="PIRNR" id="PIRNR016636"/>
    </source>
</evidence>
<comment type="caution">
    <text evidence="15">The sequence shown here is derived from an EMBL/GenBank/DDBJ whole genome shotgun (WGS) entry which is preliminary data.</text>
</comment>
<dbReference type="OrthoDB" id="139172at2"/>
<feature type="transmembrane region" description="Helical" evidence="14">
    <location>
        <begin position="186"/>
        <end position="203"/>
    </location>
</feature>
<dbReference type="KEGG" id="rdi:CMV14_09490"/>
<dbReference type="InterPro" id="IPR024194">
    <property type="entry name" value="Ac/AlaTfrase_AlgI/DltB"/>
</dbReference>
<dbReference type="PIRSF" id="PIRSF500217">
    <property type="entry name" value="AlgI"/>
    <property type="match status" value="1"/>
</dbReference>
<feature type="transmembrane region" description="Helical" evidence="14">
    <location>
        <begin position="147"/>
        <end position="166"/>
    </location>
</feature>
<evidence type="ECO:0000256" key="10">
    <source>
        <dbReference type="ARBA" id="ARBA00023136"/>
    </source>
</evidence>
<dbReference type="InterPro" id="IPR028362">
    <property type="entry name" value="AlgI"/>
</dbReference>
<feature type="transmembrane region" description="Helical" evidence="14">
    <location>
        <begin position="76"/>
        <end position="94"/>
    </location>
</feature>
<dbReference type="PIRSF" id="PIRSF016636">
    <property type="entry name" value="AlgI_DltB"/>
    <property type="match status" value="1"/>
</dbReference>
<dbReference type="Pfam" id="PF03062">
    <property type="entry name" value="MBOAT"/>
    <property type="match status" value="1"/>
</dbReference>
<evidence type="ECO:0000256" key="12">
    <source>
        <dbReference type="ARBA" id="ARBA00031030"/>
    </source>
</evidence>
<evidence type="ECO:0000256" key="8">
    <source>
        <dbReference type="ARBA" id="ARBA00022841"/>
    </source>
</evidence>
<dbReference type="RefSeq" id="WP_066967037.1">
    <property type="nucleotide sequence ID" value="NZ_CP023449.1"/>
</dbReference>
<keyword evidence="8" id="KW-0016">Alginate biosynthesis</keyword>
<dbReference type="GO" id="GO:0016746">
    <property type="term" value="F:acyltransferase activity"/>
    <property type="evidence" value="ECO:0007669"/>
    <property type="project" value="UniProtKB-KW"/>
</dbReference>
<comment type="subcellular location">
    <subcellularLocation>
        <location evidence="1">Cell membrane</location>
        <topology evidence="1">Multi-pass membrane protein</topology>
    </subcellularLocation>
</comment>
<feature type="transmembrane region" description="Helical" evidence="14">
    <location>
        <begin position="326"/>
        <end position="344"/>
    </location>
</feature>
<evidence type="ECO:0000256" key="2">
    <source>
        <dbReference type="ARBA" id="ARBA00005182"/>
    </source>
</evidence>
<proteinExistence type="inferred from homology"/>
<gene>
    <name evidence="15" type="ORF">COO09_18600</name>
</gene>
<protein>
    <recommendedName>
        <fullName evidence="4">Probable alginate O-acetylase AlgI</fullName>
    </recommendedName>
    <alternativeName>
        <fullName evidence="12">Alginate biosynthesis protein AlgI</fullName>
    </alternativeName>
</protein>
<dbReference type="InterPro" id="IPR004299">
    <property type="entry name" value="MBOAT_fam"/>
</dbReference>
<keyword evidence="9 14" id="KW-1133">Transmembrane helix</keyword>
<evidence type="ECO:0000313" key="16">
    <source>
        <dbReference type="Proteomes" id="UP000218934"/>
    </source>
</evidence>
<keyword evidence="5 13" id="KW-1003">Cell membrane</keyword>
<dbReference type="GO" id="GO:0005886">
    <property type="term" value="C:plasma membrane"/>
    <property type="evidence" value="ECO:0007669"/>
    <property type="project" value="UniProtKB-SubCell"/>
</dbReference>
<keyword evidence="10 13" id="KW-0472">Membrane</keyword>
<evidence type="ECO:0000256" key="11">
    <source>
        <dbReference type="ARBA" id="ARBA00023315"/>
    </source>
</evidence>
<evidence type="ECO:0000313" key="15">
    <source>
        <dbReference type="EMBL" id="PCE40729.1"/>
    </source>
</evidence>
<comment type="similarity">
    <text evidence="3 13">Belongs to the membrane-bound acyltransferase family.</text>
</comment>
<feature type="transmembrane region" description="Helical" evidence="14">
    <location>
        <begin position="441"/>
        <end position="464"/>
    </location>
</feature>
<keyword evidence="16" id="KW-1185">Reference proteome</keyword>
<evidence type="ECO:0000256" key="1">
    <source>
        <dbReference type="ARBA" id="ARBA00004651"/>
    </source>
</evidence>
<dbReference type="GO" id="GO:0042121">
    <property type="term" value="P:alginic acid biosynthetic process"/>
    <property type="evidence" value="ECO:0007669"/>
    <property type="project" value="UniProtKB-KW"/>
</dbReference>
<evidence type="ECO:0000256" key="7">
    <source>
        <dbReference type="ARBA" id="ARBA00022692"/>
    </source>
</evidence>
<evidence type="ECO:0000256" key="9">
    <source>
        <dbReference type="ARBA" id="ARBA00022989"/>
    </source>
</evidence>
<sequence>MLFTSIDFLFFFAALLALLAIVRNSRARFWIVLAASYLFYAAWDWRLLSLLVACSLWNWALGLVIEDAPTQSRRKAAMIIAVALNLLALGFFKYADFFVSSFETLFNIQSTGALGIILPLGISFFTFQGISYVVDIYRGTKKATRDLVIFLFFKAFFPQLIAGPIVRAPEFMPQLARPFRMNRPMMLLGAQYFLVGAVSKLVLADNLAYAADWIFADPAKYDTATLWLGLLSYTGQIYCDFFGYSMMAIGLARIMGYRLPINFRMPYVSLDIQEFWRRWHITLSNWLRDYLYIALGGNRKGAVRTYANLGMTMLIGGLWHGASWSFVLWGGLHGGALIVNRLWSRHVPREKRMPPPLAWAVTFLFVTLVWVPFRAPQWETTTTYFRGLAGLGDGTASWPYVPAIIVIAIIAGWHIGYRLAPRWRRSLAGFRHPGRFWQMGALLAAVLSIILFTPLSGTGPFIYFQF</sequence>
<organism evidence="15 16">
    <name type="scientific">Rhizorhabdus dicambivorans</name>
    <dbReference type="NCBI Taxonomy" id="1850238"/>
    <lineage>
        <taxon>Bacteria</taxon>
        <taxon>Pseudomonadati</taxon>
        <taxon>Pseudomonadota</taxon>
        <taxon>Alphaproteobacteria</taxon>
        <taxon>Sphingomonadales</taxon>
        <taxon>Sphingomonadaceae</taxon>
        <taxon>Rhizorhabdus</taxon>
    </lineage>
</organism>
<keyword evidence="7 14" id="KW-0812">Transmembrane</keyword>